<keyword evidence="10" id="KW-1185">Reference proteome</keyword>
<dbReference type="EMBL" id="KV454299">
    <property type="protein sequence ID" value="ODQ70900.1"/>
    <property type="molecule type" value="Genomic_DNA"/>
</dbReference>
<reference evidence="9 10" key="1">
    <citation type="journal article" date="2016" name="Proc. Natl. Acad. Sci. U.S.A.">
        <title>Comparative genomics of biotechnologically important yeasts.</title>
        <authorList>
            <person name="Riley R."/>
            <person name="Haridas S."/>
            <person name="Wolfe K.H."/>
            <person name="Lopes M.R."/>
            <person name="Hittinger C.T."/>
            <person name="Goeker M."/>
            <person name="Salamov A.A."/>
            <person name="Wisecaver J.H."/>
            <person name="Long T.M."/>
            <person name="Calvey C.H."/>
            <person name="Aerts A.L."/>
            <person name="Barry K.W."/>
            <person name="Choi C."/>
            <person name="Clum A."/>
            <person name="Coughlan A.Y."/>
            <person name="Deshpande S."/>
            <person name="Douglass A.P."/>
            <person name="Hanson S.J."/>
            <person name="Klenk H.-P."/>
            <person name="LaButti K.M."/>
            <person name="Lapidus A."/>
            <person name="Lindquist E.A."/>
            <person name="Lipzen A.M."/>
            <person name="Meier-Kolthoff J.P."/>
            <person name="Ohm R.A."/>
            <person name="Otillar R.P."/>
            <person name="Pangilinan J.L."/>
            <person name="Peng Y."/>
            <person name="Rokas A."/>
            <person name="Rosa C.A."/>
            <person name="Scheuner C."/>
            <person name="Sibirny A.A."/>
            <person name="Slot J.C."/>
            <person name="Stielow J.B."/>
            <person name="Sun H."/>
            <person name="Kurtzman C.P."/>
            <person name="Blackwell M."/>
            <person name="Grigoriev I.V."/>
            <person name="Jeffries T.W."/>
        </authorList>
    </citation>
    <scope>NUCLEOTIDE SEQUENCE [LARGE SCALE GENOMIC DNA]</scope>
    <source>
        <strain evidence="9 10">NRRL Y-11557</strain>
    </source>
</reference>
<organism evidence="9 10">
    <name type="scientific">Lipomyces starkeyi NRRL Y-11557</name>
    <dbReference type="NCBI Taxonomy" id="675824"/>
    <lineage>
        <taxon>Eukaryota</taxon>
        <taxon>Fungi</taxon>
        <taxon>Dikarya</taxon>
        <taxon>Ascomycota</taxon>
        <taxon>Saccharomycotina</taxon>
        <taxon>Lipomycetes</taxon>
        <taxon>Lipomycetales</taxon>
        <taxon>Lipomycetaceae</taxon>
        <taxon>Lipomyces</taxon>
    </lineage>
</organism>
<evidence type="ECO:0000256" key="3">
    <source>
        <dbReference type="ARBA" id="ARBA00022448"/>
    </source>
</evidence>
<comment type="similarity">
    <text evidence="2">Belongs to the VPS37 family.</text>
</comment>
<dbReference type="Gene3D" id="1.10.287.660">
    <property type="entry name" value="Helix hairpin bin"/>
    <property type="match status" value="1"/>
</dbReference>
<name>A0A1E3PZW1_LIPST</name>
<dbReference type="InterPro" id="IPR037202">
    <property type="entry name" value="ESCRT_assembly_dom"/>
</dbReference>
<dbReference type="AlphaFoldDB" id="A0A1E3PZW1"/>
<feature type="compositionally biased region" description="Low complexity" evidence="7">
    <location>
        <begin position="9"/>
        <end position="24"/>
    </location>
</feature>
<feature type="region of interest" description="Disordered" evidence="7">
    <location>
        <begin position="1"/>
        <end position="118"/>
    </location>
</feature>
<evidence type="ECO:0000256" key="2">
    <source>
        <dbReference type="ARBA" id="ARBA00007617"/>
    </source>
</evidence>
<evidence type="ECO:0000256" key="5">
    <source>
        <dbReference type="ARBA" id="ARBA00022927"/>
    </source>
</evidence>
<feature type="compositionally biased region" description="Pro residues" evidence="7">
    <location>
        <begin position="32"/>
        <end position="41"/>
    </location>
</feature>
<dbReference type="PANTHER" id="PTHR13678:SF2">
    <property type="entry name" value="VACUOLAR PROTEIN SORTING-ASSOCIATED PROTEIN 37A"/>
    <property type="match status" value="1"/>
</dbReference>
<keyword evidence="5 6" id="KW-0653">Protein transport</keyword>
<evidence type="ECO:0000256" key="6">
    <source>
        <dbReference type="PROSITE-ProRule" id="PRU00646"/>
    </source>
</evidence>
<feature type="compositionally biased region" description="Low complexity" evidence="7">
    <location>
        <begin position="56"/>
        <end position="73"/>
    </location>
</feature>
<proteinExistence type="inferred from homology"/>
<accession>A0A1E3PZW1</accession>
<feature type="domain" description="VPS37 C-terminal" evidence="8">
    <location>
        <begin position="202"/>
        <end position="299"/>
    </location>
</feature>
<dbReference type="STRING" id="675824.A0A1E3PZW1"/>
<evidence type="ECO:0000256" key="4">
    <source>
        <dbReference type="ARBA" id="ARBA00022753"/>
    </source>
</evidence>
<dbReference type="InterPro" id="IPR029012">
    <property type="entry name" value="Helix_hairpin_bin_sf"/>
</dbReference>
<sequence>MSYPPGPPQSQYQYQSLLQGSLPPYQSTHSSAPPPLPPLPPAAQQAQWSSVAGPSIQHAQPAAPPQIIQQQQATGNKGPDYARGLRSVASVPHMQHGAPPSPIPSPAQSPRPASVSSQSHLFIPPVLQSKNRQELAALIQDEETLTALFQTTHPATTQHVEKISALATQVKESTSRILDKEKTIADARARTESELKDAQDMDAKWRQVEKRMYDALAPYSSARLRAKLGSATEEAEHVSEALAGSFLDIGGGARGYASAAVDVGQFVREYRRVRRIYHLRKERLDRWNEERVGGAGRVR</sequence>
<feature type="compositionally biased region" description="Pro residues" evidence="7">
    <location>
        <begin position="99"/>
        <end position="109"/>
    </location>
</feature>
<dbReference type="SUPFAM" id="SSF140111">
    <property type="entry name" value="Endosomal sorting complex assembly domain"/>
    <property type="match status" value="1"/>
</dbReference>
<evidence type="ECO:0000313" key="10">
    <source>
        <dbReference type="Proteomes" id="UP000094385"/>
    </source>
</evidence>
<keyword evidence="3 6" id="KW-0813">Transport</keyword>
<protein>
    <recommendedName>
        <fullName evidence="8">VPS37 C-terminal domain-containing protein</fullName>
    </recommendedName>
</protein>
<dbReference type="GO" id="GO:0006612">
    <property type="term" value="P:protein targeting to membrane"/>
    <property type="evidence" value="ECO:0007669"/>
    <property type="project" value="TreeGrafter"/>
</dbReference>
<evidence type="ECO:0000259" key="8">
    <source>
        <dbReference type="PROSITE" id="PS51314"/>
    </source>
</evidence>
<dbReference type="InterPro" id="IPR009851">
    <property type="entry name" value="Mod_r"/>
</dbReference>
<keyword evidence="4" id="KW-0967">Endosome</keyword>
<dbReference type="OrthoDB" id="10260857at2759"/>
<gene>
    <name evidence="9" type="ORF">LIPSTDRAFT_5650</name>
</gene>
<dbReference type="PANTHER" id="PTHR13678">
    <property type="entry name" value="VACUOLAR PROTEIN SORTING-ASSOCIATED PROTEIN 37"/>
    <property type="match status" value="1"/>
</dbReference>
<dbReference type="PROSITE" id="PS51314">
    <property type="entry name" value="VPS37_C"/>
    <property type="match status" value="1"/>
</dbReference>
<dbReference type="GO" id="GO:0006623">
    <property type="term" value="P:protein targeting to vacuole"/>
    <property type="evidence" value="ECO:0007669"/>
    <property type="project" value="TreeGrafter"/>
</dbReference>
<dbReference type="GO" id="GO:0043162">
    <property type="term" value="P:ubiquitin-dependent protein catabolic process via the multivesicular body sorting pathway"/>
    <property type="evidence" value="ECO:0007669"/>
    <property type="project" value="UniProtKB-ARBA"/>
</dbReference>
<dbReference type="Proteomes" id="UP000094385">
    <property type="component" value="Unassembled WGS sequence"/>
</dbReference>
<comment type="subcellular location">
    <subcellularLocation>
        <location evidence="1">Endosome</location>
    </subcellularLocation>
</comment>
<evidence type="ECO:0000256" key="7">
    <source>
        <dbReference type="SAM" id="MobiDB-lite"/>
    </source>
</evidence>
<evidence type="ECO:0000256" key="1">
    <source>
        <dbReference type="ARBA" id="ARBA00004177"/>
    </source>
</evidence>
<dbReference type="Pfam" id="PF07200">
    <property type="entry name" value="Mod_r"/>
    <property type="match status" value="1"/>
</dbReference>
<evidence type="ECO:0000313" key="9">
    <source>
        <dbReference type="EMBL" id="ODQ70900.1"/>
    </source>
</evidence>
<dbReference type="GO" id="GO:0000813">
    <property type="term" value="C:ESCRT I complex"/>
    <property type="evidence" value="ECO:0007669"/>
    <property type="project" value="UniProtKB-ARBA"/>
</dbReference>